<dbReference type="AlphaFoldDB" id="A0A2J9PP36"/>
<dbReference type="InterPro" id="IPR023214">
    <property type="entry name" value="HAD_sf"/>
</dbReference>
<dbReference type="Pfam" id="PF08282">
    <property type="entry name" value="Hydrolase_3"/>
    <property type="match status" value="1"/>
</dbReference>
<dbReference type="NCBIfam" id="TIGR01484">
    <property type="entry name" value="HAD-SF-IIB"/>
    <property type="match status" value="1"/>
</dbReference>
<dbReference type="GO" id="GO:0005829">
    <property type="term" value="C:cytosol"/>
    <property type="evidence" value="ECO:0007669"/>
    <property type="project" value="TreeGrafter"/>
</dbReference>
<name>A0A2J9PP36_9LACT</name>
<evidence type="ECO:0000313" key="2">
    <source>
        <dbReference type="Proteomes" id="UP000192813"/>
    </source>
</evidence>
<dbReference type="InterPro" id="IPR006379">
    <property type="entry name" value="HAD-SF_hydro_IIB"/>
</dbReference>
<dbReference type="RefSeq" id="WP_083069634.1">
    <property type="nucleotide sequence ID" value="NZ_JALXKY010000002.1"/>
</dbReference>
<dbReference type="Gene3D" id="3.40.50.1000">
    <property type="entry name" value="HAD superfamily/HAD-like"/>
    <property type="match status" value="1"/>
</dbReference>
<keyword evidence="1" id="KW-0378">Hydrolase</keyword>
<dbReference type="SFLD" id="SFLDG01144">
    <property type="entry name" value="C2.B.4:_PGP_Like"/>
    <property type="match status" value="1"/>
</dbReference>
<dbReference type="SUPFAM" id="SSF56784">
    <property type="entry name" value="HAD-like"/>
    <property type="match status" value="1"/>
</dbReference>
<dbReference type="CDD" id="cd07518">
    <property type="entry name" value="HAD_YbiV-Like"/>
    <property type="match status" value="1"/>
</dbReference>
<dbReference type="InterPro" id="IPR036412">
    <property type="entry name" value="HAD-like_sf"/>
</dbReference>
<dbReference type="GO" id="GO:0016791">
    <property type="term" value="F:phosphatase activity"/>
    <property type="evidence" value="ECO:0007669"/>
    <property type="project" value="UniProtKB-ARBA"/>
</dbReference>
<sequence>MTDIKLIAIDMDHTLLNDKGQLPKNFTDQVHALKEKGIQVAIASGRPLYTLADMFSHIEDDLIFVSDNGAAITKQGEQLFNSIIEPDDYRKLMAFTLEQNEAAGIPILCALDAAYIPKAHDQYDQVYRTFYTNIYYYDDFASVEAVANKFTVYTPNNDAVDQYADIYGPALNKQFSATTSGKEWIDIMNKNINKGQAMYQLSNLLNITTDQMMAFGDNYNDIEMLAAVKYSYAMENAHDDIKAQANFIAPSNNDLGVSKIIQDLLDGNF</sequence>
<protein>
    <submittedName>
        <fullName evidence="1">Cof-type HAD-IIB family hydrolase</fullName>
    </submittedName>
</protein>
<proteinExistence type="predicted"/>
<dbReference type="PROSITE" id="PS01229">
    <property type="entry name" value="COF_2"/>
    <property type="match status" value="1"/>
</dbReference>
<accession>A0A2J9PP36</accession>
<dbReference type="GO" id="GO:0000287">
    <property type="term" value="F:magnesium ion binding"/>
    <property type="evidence" value="ECO:0007669"/>
    <property type="project" value="TreeGrafter"/>
</dbReference>
<dbReference type="SFLD" id="SFLDS00003">
    <property type="entry name" value="Haloacid_Dehalogenase"/>
    <property type="match status" value="1"/>
</dbReference>
<gene>
    <name evidence="1" type="ORF">A6J77_007615</name>
</gene>
<organism evidence="1 2">
    <name type="scientific">Aerococcus viridans</name>
    <dbReference type="NCBI Taxonomy" id="1377"/>
    <lineage>
        <taxon>Bacteria</taxon>
        <taxon>Bacillati</taxon>
        <taxon>Bacillota</taxon>
        <taxon>Bacilli</taxon>
        <taxon>Lactobacillales</taxon>
        <taxon>Aerococcaceae</taxon>
        <taxon>Aerococcus</taxon>
    </lineage>
</organism>
<dbReference type="PANTHER" id="PTHR10000">
    <property type="entry name" value="PHOSPHOSERINE PHOSPHATASE"/>
    <property type="match status" value="1"/>
</dbReference>
<dbReference type="Proteomes" id="UP000192813">
    <property type="component" value="Unassembled WGS sequence"/>
</dbReference>
<dbReference type="NCBIfam" id="TIGR00099">
    <property type="entry name" value="Cof-subfamily"/>
    <property type="match status" value="1"/>
</dbReference>
<evidence type="ECO:0000313" key="1">
    <source>
        <dbReference type="EMBL" id="PNL92103.1"/>
    </source>
</evidence>
<dbReference type="PANTHER" id="PTHR10000:SF53">
    <property type="entry name" value="5-AMINO-6-(5-PHOSPHO-D-RIBITYLAMINO)URACIL PHOSPHATASE YBJI-RELATED"/>
    <property type="match status" value="1"/>
</dbReference>
<dbReference type="Gene3D" id="3.30.1240.10">
    <property type="match status" value="1"/>
</dbReference>
<dbReference type="SFLD" id="SFLDG01140">
    <property type="entry name" value="C2.B:_Phosphomannomutase_and_P"/>
    <property type="match status" value="1"/>
</dbReference>
<reference evidence="2" key="1">
    <citation type="submission" date="2017-12" db="EMBL/GenBank/DDBJ databases">
        <title>FDA dAtabase for Regulatory Grade micrObial Sequences (FDA-ARGOS): Supporting development and validation of Infectious Disease Dx tests.</title>
        <authorList>
            <person name="Hoffmann M."/>
            <person name="Allard M."/>
            <person name="Evans P."/>
            <person name="Brown E."/>
            <person name="Tallon L."/>
            <person name="Sadzewicz L."/>
            <person name="Sengamalay N."/>
            <person name="Ott S."/>
            <person name="Godinez A."/>
            <person name="Nagaraj S."/>
            <person name="Vavikolanu K."/>
            <person name="Aluvathingal J."/>
            <person name="Nadendla S."/>
            <person name="Sichtig H."/>
        </authorList>
    </citation>
    <scope>NUCLEOTIDE SEQUENCE [LARGE SCALE GENOMIC DNA]</scope>
    <source>
        <strain evidence="2">FDAARGOS_249</strain>
    </source>
</reference>
<dbReference type="InterPro" id="IPR000150">
    <property type="entry name" value="Cof"/>
</dbReference>
<dbReference type="EMBL" id="NBTM02000001">
    <property type="protein sequence ID" value="PNL92103.1"/>
    <property type="molecule type" value="Genomic_DNA"/>
</dbReference>
<comment type="caution">
    <text evidence="1">The sequence shown here is derived from an EMBL/GenBank/DDBJ whole genome shotgun (WGS) entry which is preliminary data.</text>
</comment>